<evidence type="ECO:0000256" key="2">
    <source>
        <dbReference type="ARBA" id="ARBA00023125"/>
    </source>
</evidence>
<dbReference type="InterPro" id="IPR036388">
    <property type="entry name" value="WH-like_DNA-bd_sf"/>
</dbReference>
<dbReference type="Pfam" id="PF07729">
    <property type="entry name" value="FCD"/>
    <property type="match status" value="1"/>
</dbReference>
<organism evidence="5 6">
    <name type="scientific">Anaeromyxobacter diazotrophicus</name>
    <dbReference type="NCBI Taxonomy" id="2590199"/>
    <lineage>
        <taxon>Bacteria</taxon>
        <taxon>Pseudomonadati</taxon>
        <taxon>Myxococcota</taxon>
        <taxon>Myxococcia</taxon>
        <taxon>Myxococcales</taxon>
        <taxon>Cystobacterineae</taxon>
        <taxon>Anaeromyxobacteraceae</taxon>
        <taxon>Anaeromyxobacter</taxon>
    </lineage>
</organism>
<dbReference type="SMART" id="SM00345">
    <property type="entry name" value="HTH_GNTR"/>
    <property type="match status" value="1"/>
</dbReference>
<dbReference type="Pfam" id="PF00392">
    <property type="entry name" value="GntR"/>
    <property type="match status" value="1"/>
</dbReference>
<dbReference type="Gene3D" id="1.10.10.10">
    <property type="entry name" value="Winged helix-like DNA-binding domain superfamily/Winged helix DNA-binding domain"/>
    <property type="match status" value="1"/>
</dbReference>
<evidence type="ECO:0000313" key="6">
    <source>
        <dbReference type="Proteomes" id="UP000503640"/>
    </source>
</evidence>
<dbReference type="InterPro" id="IPR000524">
    <property type="entry name" value="Tscrpt_reg_HTH_GntR"/>
</dbReference>
<keyword evidence="1" id="KW-0805">Transcription regulation</keyword>
<feature type="domain" description="HTH gntR-type" evidence="4">
    <location>
        <begin position="7"/>
        <end position="74"/>
    </location>
</feature>
<dbReference type="GO" id="GO:0003700">
    <property type="term" value="F:DNA-binding transcription factor activity"/>
    <property type="evidence" value="ECO:0007669"/>
    <property type="project" value="InterPro"/>
</dbReference>
<keyword evidence="6" id="KW-1185">Reference proteome</keyword>
<dbReference type="Proteomes" id="UP000503640">
    <property type="component" value="Unassembled WGS sequence"/>
</dbReference>
<evidence type="ECO:0000259" key="4">
    <source>
        <dbReference type="PROSITE" id="PS50949"/>
    </source>
</evidence>
<dbReference type="PANTHER" id="PTHR43537:SF49">
    <property type="entry name" value="TRANSCRIPTIONAL REGULATORY PROTEIN"/>
    <property type="match status" value="1"/>
</dbReference>
<dbReference type="InterPro" id="IPR036390">
    <property type="entry name" value="WH_DNA-bd_sf"/>
</dbReference>
<dbReference type="Gene3D" id="1.20.120.530">
    <property type="entry name" value="GntR ligand-binding domain-like"/>
    <property type="match status" value="1"/>
</dbReference>
<dbReference type="AlphaFoldDB" id="A0A7I9VRX2"/>
<evidence type="ECO:0000256" key="3">
    <source>
        <dbReference type="ARBA" id="ARBA00023163"/>
    </source>
</evidence>
<evidence type="ECO:0000256" key="1">
    <source>
        <dbReference type="ARBA" id="ARBA00023015"/>
    </source>
</evidence>
<dbReference type="SUPFAM" id="SSF46785">
    <property type="entry name" value="Winged helix' DNA-binding domain"/>
    <property type="match status" value="1"/>
</dbReference>
<dbReference type="RefSeq" id="WP_209005180.1">
    <property type="nucleotide sequence ID" value="NZ_BJTG01000009.1"/>
</dbReference>
<evidence type="ECO:0000313" key="5">
    <source>
        <dbReference type="EMBL" id="GEJ58840.1"/>
    </source>
</evidence>
<dbReference type="InterPro" id="IPR011711">
    <property type="entry name" value="GntR_C"/>
</dbReference>
<keyword evidence="2" id="KW-0238">DNA-binding</keyword>
<sequence>MNQPIGMKLSEQLRERIEERIVVGEYPPGARLDEMELASTFGVSRTPIREALIQLASAGFVDTRPRRGSVVAQIPPERLREMFDVMAELEAVCARLAATHSTEPDRAALEAAHRACEEALRADDPDAYYRLNERFHLAIYASCHNGFLCEQATQLHRRLRPYRRLQLRVPGRMSSSFEEHAQVVEAILRGDGELAASRLRAHVAIQGNRFADLVKAMAPPKEQAGAGGGRTGS</sequence>
<dbReference type="InterPro" id="IPR008920">
    <property type="entry name" value="TF_FadR/GntR_C"/>
</dbReference>
<comment type="caution">
    <text evidence="5">The sequence shown here is derived from an EMBL/GenBank/DDBJ whole genome shotgun (WGS) entry which is preliminary data.</text>
</comment>
<dbReference type="PROSITE" id="PS50949">
    <property type="entry name" value="HTH_GNTR"/>
    <property type="match status" value="1"/>
</dbReference>
<dbReference type="EMBL" id="BJTG01000009">
    <property type="protein sequence ID" value="GEJ58840.1"/>
    <property type="molecule type" value="Genomic_DNA"/>
</dbReference>
<gene>
    <name evidence="5" type="ORF">AMYX_35810</name>
</gene>
<dbReference type="SMART" id="SM00895">
    <property type="entry name" value="FCD"/>
    <property type="match status" value="1"/>
</dbReference>
<name>A0A7I9VRX2_9BACT</name>
<dbReference type="CDD" id="cd07377">
    <property type="entry name" value="WHTH_GntR"/>
    <property type="match status" value="1"/>
</dbReference>
<proteinExistence type="predicted"/>
<dbReference type="PANTHER" id="PTHR43537">
    <property type="entry name" value="TRANSCRIPTIONAL REGULATOR, GNTR FAMILY"/>
    <property type="match status" value="1"/>
</dbReference>
<dbReference type="SUPFAM" id="SSF48008">
    <property type="entry name" value="GntR ligand-binding domain-like"/>
    <property type="match status" value="1"/>
</dbReference>
<dbReference type="GO" id="GO:0003677">
    <property type="term" value="F:DNA binding"/>
    <property type="evidence" value="ECO:0007669"/>
    <property type="project" value="UniProtKB-KW"/>
</dbReference>
<reference evidence="6" key="1">
    <citation type="journal article" date="2020" name="Appl. Environ. Microbiol.">
        <title>Diazotrophic Anaeromyxobacter Isolates from Soils.</title>
        <authorList>
            <person name="Masuda Y."/>
            <person name="Yamanaka H."/>
            <person name="Xu Z.X."/>
            <person name="Shiratori Y."/>
            <person name="Aono T."/>
            <person name="Amachi S."/>
            <person name="Senoo K."/>
            <person name="Itoh H."/>
        </authorList>
    </citation>
    <scope>NUCLEOTIDE SEQUENCE [LARGE SCALE GENOMIC DNA]</scope>
    <source>
        <strain evidence="6">R267</strain>
    </source>
</reference>
<keyword evidence="3" id="KW-0804">Transcription</keyword>
<accession>A0A7I9VRX2</accession>
<dbReference type="PRINTS" id="PR00035">
    <property type="entry name" value="HTHGNTR"/>
</dbReference>
<protein>
    <submittedName>
        <fullName evidence="5">GntR family transcriptional regulator</fullName>
    </submittedName>
</protein>